<dbReference type="PANTHER" id="PTHR42718">
    <property type="entry name" value="MAJOR FACILITATOR SUPERFAMILY MULTIDRUG TRANSPORTER MFSC"/>
    <property type="match status" value="1"/>
</dbReference>
<feature type="transmembrane region" description="Helical" evidence="7">
    <location>
        <begin position="207"/>
        <end position="225"/>
    </location>
</feature>
<evidence type="ECO:0000259" key="8">
    <source>
        <dbReference type="PROSITE" id="PS50850"/>
    </source>
</evidence>
<feature type="transmembrane region" description="Helical" evidence="7">
    <location>
        <begin position="78"/>
        <end position="105"/>
    </location>
</feature>
<feature type="transmembrane region" description="Helical" evidence="7">
    <location>
        <begin position="271"/>
        <end position="294"/>
    </location>
</feature>
<keyword evidence="6 7" id="KW-0472">Membrane</keyword>
<name>A0A1C5IGP9_9ACTN</name>
<dbReference type="InterPro" id="IPR005829">
    <property type="entry name" value="Sugar_transporter_CS"/>
</dbReference>
<keyword evidence="10" id="KW-1185">Reference proteome</keyword>
<dbReference type="Gene3D" id="1.20.1250.20">
    <property type="entry name" value="MFS general substrate transporter like domains"/>
    <property type="match status" value="1"/>
</dbReference>
<dbReference type="InterPro" id="IPR020846">
    <property type="entry name" value="MFS_dom"/>
</dbReference>
<dbReference type="AlphaFoldDB" id="A0A1C5IGP9"/>
<evidence type="ECO:0000256" key="4">
    <source>
        <dbReference type="ARBA" id="ARBA00022692"/>
    </source>
</evidence>
<evidence type="ECO:0000256" key="1">
    <source>
        <dbReference type="ARBA" id="ARBA00004651"/>
    </source>
</evidence>
<feature type="transmembrane region" description="Helical" evidence="7">
    <location>
        <begin position="361"/>
        <end position="386"/>
    </location>
</feature>
<dbReference type="PRINTS" id="PR01036">
    <property type="entry name" value="TCRTETB"/>
</dbReference>
<feature type="transmembrane region" description="Helical" evidence="7">
    <location>
        <begin position="111"/>
        <end position="131"/>
    </location>
</feature>
<dbReference type="EMBL" id="LT607750">
    <property type="protein sequence ID" value="SCG57557.1"/>
    <property type="molecule type" value="Genomic_DNA"/>
</dbReference>
<proteinExistence type="predicted"/>
<feature type="transmembrane region" description="Helical" evidence="7">
    <location>
        <begin position="48"/>
        <end position="66"/>
    </location>
</feature>
<feature type="transmembrane region" description="Helical" evidence="7">
    <location>
        <begin position="306"/>
        <end position="327"/>
    </location>
</feature>
<gene>
    <name evidence="9" type="ORF">GA0070609_3328</name>
</gene>
<keyword evidence="3" id="KW-1003">Cell membrane</keyword>
<feature type="transmembrane region" description="Helical" evidence="7">
    <location>
        <begin position="334"/>
        <end position="355"/>
    </location>
</feature>
<comment type="subcellular location">
    <subcellularLocation>
        <location evidence="1">Cell membrane</location>
        <topology evidence="1">Multi-pass membrane protein</topology>
    </subcellularLocation>
</comment>
<organism evidence="9 10">
    <name type="scientific">Micromonospora echinaurantiaca</name>
    <dbReference type="NCBI Taxonomy" id="47857"/>
    <lineage>
        <taxon>Bacteria</taxon>
        <taxon>Bacillati</taxon>
        <taxon>Actinomycetota</taxon>
        <taxon>Actinomycetes</taxon>
        <taxon>Micromonosporales</taxon>
        <taxon>Micromonosporaceae</taxon>
        <taxon>Micromonospora</taxon>
    </lineage>
</organism>
<dbReference type="PROSITE" id="PS50850">
    <property type="entry name" value="MFS"/>
    <property type="match status" value="1"/>
</dbReference>
<feature type="transmembrane region" description="Helical" evidence="7">
    <location>
        <begin position="398"/>
        <end position="421"/>
    </location>
</feature>
<dbReference type="Gene3D" id="1.20.1720.10">
    <property type="entry name" value="Multidrug resistance protein D"/>
    <property type="match status" value="1"/>
</dbReference>
<dbReference type="GO" id="GO:0005886">
    <property type="term" value="C:plasma membrane"/>
    <property type="evidence" value="ECO:0007669"/>
    <property type="project" value="UniProtKB-SubCell"/>
</dbReference>
<feature type="transmembrane region" description="Helical" evidence="7">
    <location>
        <begin position="231"/>
        <end position="250"/>
    </location>
</feature>
<dbReference type="SUPFAM" id="SSF103473">
    <property type="entry name" value="MFS general substrate transporter"/>
    <property type="match status" value="1"/>
</dbReference>
<keyword evidence="5 7" id="KW-1133">Transmembrane helix</keyword>
<dbReference type="PANTHER" id="PTHR42718:SF46">
    <property type="entry name" value="BLR6921 PROTEIN"/>
    <property type="match status" value="1"/>
</dbReference>
<feature type="transmembrane region" description="Helical" evidence="7">
    <location>
        <begin position="138"/>
        <end position="159"/>
    </location>
</feature>
<sequence>MTDMREDRSRAVLTLVCVSQFMVVLGVTVVTITMPAVQAELGVRTGDLQWIISAYALAFAGALVVAGRAADLYGRRRLFLAGLVVFGVASAGCATAGSAAALLAARAVQGVGAAMLAPSALAILVAAFPAGVRRTRAVAWYTAAQAVGGASGWIAGGIVGEHLGWRWLFLANVPVCMVVLVGALWIMRAGPGRLPAPNAQRPDIAGAVLVTAGMALLVLGLTQVGGPAAHWSVSVGLGGGTALLGLFAWVERRVQSPLLPAGLLRQRTLGAGLIVSMAVTGTTTSVLLLCALYLQDVAHLSATVSGLAFVPFNLAVVAASLGGPALLRGRAAGVAMTAGMVTIAVSALLLLALPVRGEPLAVTIPAFLLMGLGNGLAAVMAVTIGTRAAGDHPGAASGLLNSASELGVASGLATLVTLASLRTAALTGSAEPTAAEALSGYRWAFVGAALAVLGAAAGALHLLRRGARGAD</sequence>
<dbReference type="GO" id="GO:0022857">
    <property type="term" value="F:transmembrane transporter activity"/>
    <property type="evidence" value="ECO:0007669"/>
    <property type="project" value="InterPro"/>
</dbReference>
<keyword evidence="4 7" id="KW-0812">Transmembrane</keyword>
<evidence type="ECO:0000256" key="6">
    <source>
        <dbReference type="ARBA" id="ARBA00023136"/>
    </source>
</evidence>
<evidence type="ECO:0000256" key="7">
    <source>
        <dbReference type="SAM" id="Phobius"/>
    </source>
</evidence>
<feature type="transmembrane region" description="Helical" evidence="7">
    <location>
        <begin position="165"/>
        <end position="186"/>
    </location>
</feature>
<protein>
    <submittedName>
        <fullName evidence="9">Sugar phosphate permease</fullName>
    </submittedName>
</protein>
<evidence type="ECO:0000256" key="5">
    <source>
        <dbReference type="ARBA" id="ARBA00022989"/>
    </source>
</evidence>
<reference evidence="9 10" key="1">
    <citation type="submission" date="2016-06" db="EMBL/GenBank/DDBJ databases">
        <authorList>
            <person name="Kjaerup R.B."/>
            <person name="Dalgaard T.S."/>
            <person name="Juul-Madsen H.R."/>
        </authorList>
    </citation>
    <scope>NUCLEOTIDE SEQUENCE [LARGE SCALE GENOMIC DNA]</scope>
    <source>
        <strain evidence="9 10">DSM 43904</strain>
    </source>
</reference>
<dbReference type="InterPro" id="IPR011701">
    <property type="entry name" value="MFS"/>
</dbReference>
<accession>A0A1C5IGP9</accession>
<dbReference type="Pfam" id="PF07690">
    <property type="entry name" value="MFS_1"/>
    <property type="match status" value="1"/>
</dbReference>
<dbReference type="PROSITE" id="PS00216">
    <property type="entry name" value="SUGAR_TRANSPORT_1"/>
    <property type="match status" value="1"/>
</dbReference>
<feature type="transmembrane region" description="Helical" evidence="7">
    <location>
        <begin position="12"/>
        <end position="36"/>
    </location>
</feature>
<evidence type="ECO:0000256" key="3">
    <source>
        <dbReference type="ARBA" id="ARBA00022475"/>
    </source>
</evidence>
<evidence type="ECO:0000313" key="10">
    <source>
        <dbReference type="Proteomes" id="UP000198217"/>
    </source>
</evidence>
<evidence type="ECO:0000313" key="9">
    <source>
        <dbReference type="EMBL" id="SCG57557.1"/>
    </source>
</evidence>
<dbReference type="Proteomes" id="UP000198217">
    <property type="component" value="Chromosome I"/>
</dbReference>
<dbReference type="InterPro" id="IPR036259">
    <property type="entry name" value="MFS_trans_sf"/>
</dbReference>
<evidence type="ECO:0000256" key="2">
    <source>
        <dbReference type="ARBA" id="ARBA00022448"/>
    </source>
</evidence>
<dbReference type="CDD" id="cd17321">
    <property type="entry name" value="MFS_MMR_MDR_like"/>
    <property type="match status" value="1"/>
</dbReference>
<keyword evidence="2" id="KW-0813">Transport</keyword>
<feature type="domain" description="Major facilitator superfamily (MFS) profile" evidence="8">
    <location>
        <begin position="12"/>
        <end position="466"/>
    </location>
</feature>
<feature type="transmembrane region" description="Helical" evidence="7">
    <location>
        <begin position="441"/>
        <end position="463"/>
    </location>
</feature>